<comment type="caution">
    <text evidence="1">The sequence shown here is derived from an EMBL/GenBank/DDBJ whole genome shotgun (WGS) entry which is preliminary data.</text>
</comment>
<dbReference type="AlphaFoldDB" id="A0A2N1MAC9"/>
<reference evidence="1 2" key="2">
    <citation type="submission" date="2017-10" db="EMBL/GenBank/DDBJ databases">
        <title>Extensive intraspecific genome diversity in a model arbuscular mycorrhizal fungus.</title>
        <authorList>
            <person name="Chen E.C.H."/>
            <person name="Morin E."/>
            <person name="Baudet D."/>
            <person name="Noel J."/>
            <person name="Ndikumana S."/>
            <person name="Charron P."/>
            <person name="St-Onge C."/>
            <person name="Giorgi J."/>
            <person name="Grigoriev I.V."/>
            <person name="Roux C."/>
            <person name="Martin F.M."/>
            <person name="Corradi N."/>
        </authorList>
    </citation>
    <scope>NUCLEOTIDE SEQUENCE [LARGE SCALE GENOMIC DNA]</scope>
    <source>
        <strain evidence="1 2">C2</strain>
    </source>
</reference>
<reference evidence="1 2" key="1">
    <citation type="submission" date="2016-04" db="EMBL/GenBank/DDBJ databases">
        <title>Genome analyses suggest a sexual origin of heterokaryosis in a supposedly ancient asexual fungus.</title>
        <authorList>
            <person name="Ropars J."/>
            <person name="Sedzielewska K."/>
            <person name="Noel J."/>
            <person name="Charron P."/>
            <person name="Farinelli L."/>
            <person name="Marton T."/>
            <person name="Kruger M."/>
            <person name="Pelin A."/>
            <person name="Brachmann A."/>
            <person name="Corradi N."/>
        </authorList>
    </citation>
    <scope>NUCLEOTIDE SEQUENCE [LARGE SCALE GENOMIC DNA]</scope>
    <source>
        <strain evidence="1 2">C2</strain>
    </source>
</reference>
<name>A0A2N1MAC9_9GLOM</name>
<dbReference type="Proteomes" id="UP000233469">
    <property type="component" value="Unassembled WGS sequence"/>
</dbReference>
<organism evidence="1 2">
    <name type="scientific">Rhizophagus irregularis</name>
    <dbReference type="NCBI Taxonomy" id="588596"/>
    <lineage>
        <taxon>Eukaryota</taxon>
        <taxon>Fungi</taxon>
        <taxon>Fungi incertae sedis</taxon>
        <taxon>Mucoromycota</taxon>
        <taxon>Glomeromycotina</taxon>
        <taxon>Glomeromycetes</taxon>
        <taxon>Glomerales</taxon>
        <taxon>Glomeraceae</taxon>
        <taxon>Rhizophagus</taxon>
    </lineage>
</organism>
<proteinExistence type="predicted"/>
<sequence>MRQVRHRVSTPFQLFSVVRKTYVDHLSLSYDMKIPDVKTSAKNSQKGKKSSDSEATQILTGYEAVREEQEQI</sequence>
<dbReference type="EMBL" id="LLXL01003509">
    <property type="protein sequence ID" value="PKK58577.1"/>
    <property type="molecule type" value="Genomic_DNA"/>
</dbReference>
<accession>A0A2N1MAC9</accession>
<gene>
    <name evidence="1" type="ORF">RhiirC2_796088</name>
</gene>
<protein>
    <submittedName>
        <fullName evidence="1">Uncharacterized protein</fullName>
    </submittedName>
</protein>
<evidence type="ECO:0000313" key="2">
    <source>
        <dbReference type="Proteomes" id="UP000233469"/>
    </source>
</evidence>
<evidence type="ECO:0000313" key="1">
    <source>
        <dbReference type="EMBL" id="PKK58577.1"/>
    </source>
</evidence>